<dbReference type="STRING" id="44933.SAMN05660971_01325"/>
<reference evidence="1 4" key="2">
    <citation type="submission" date="2019-07" db="EMBL/GenBank/DDBJ databases">
        <title>Whole genome shotgun sequence of Halomonas cupida NBRC 102219.</title>
        <authorList>
            <person name="Hosoyama A."/>
            <person name="Uohara A."/>
            <person name="Ohji S."/>
            <person name="Ichikawa N."/>
        </authorList>
    </citation>
    <scope>NUCLEOTIDE SEQUENCE [LARGE SCALE GENOMIC DNA]</scope>
    <source>
        <strain evidence="1 4">NBRC 102219</strain>
    </source>
</reference>
<proteinExistence type="predicted"/>
<accession>A0A1M7DFY7</accession>
<evidence type="ECO:0000313" key="4">
    <source>
        <dbReference type="Proteomes" id="UP000321726"/>
    </source>
</evidence>
<dbReference type="EMBL" id="FRCA01000003">
    <property type="protein sequence ID" value="SHL78414.1"/>
    <property type="molecule type" value="Genomic_DNA"/>
</dbReference>
<evidence type="ECO:0000313" key="2">
    <source>
        <dbReference type="EMBL" id="SHL78414.1"/>
    </source>
</evidence>
<organism evidence="2 3">
    <name type="scientific">Halomonas cupida</name>
    <dbReference type="NCBI Taxonomy" id="44933"/>
    <lineage>
        <taxon>Bacteria</taxon>
        <taxon>Pseudomonadati</taxon>
        <taxon>Pseudomonadota</taxon>
        <taxon>Gammaproteobacteria</taxon>
        <taxon>Oceanospirillales</taxon>
        <taxon>Halomonadaceae</taxon>
        <taxon>Halomonas</taxon>
    </lineage>
</organism>
<evidence type="ECO:0000313" key="3">
    <source>
        <dbReference type="Proteomes" id="UP000184123"/>
    </source>
</evidence>
<protein>
    <submittedName>
        <fullName evidence="2">Uncharacterized protein</fullName>
    </submittedName>
</protein>
<sequence length="91" mass="10525">MRLYCLVTKYHEHAEEAYRVSYAIYEGNPAWPALPIGHIRRAYSVEVDDGHAEWIAFDRQSRPFSGETPEAALEAFADRPSWQPCHHLEPL</sequence>
<evidence type="ECO:0000313" key="1">
    <source>
        <dbReference type="EMBL" id="GEN23132.1"/>
    </source>
</evidence>
<dbReference type="Proteomes" id="UP000321726">
    <property type="component" value="Unassembled WGS sequence"/>
</dbReference>
<gene>
    <name evidence="1" type="ORF">HCU01_10810</name>
    <name evidence="2" type="ORF">SAMN05660971_01325</name>
</gene>
<dbReference type="Proteomes" id="UP000184123">
    <property type="component" value="Unassembled WGS sequence"/>
</dbReference>
<name>A0A1M7DFY7_9GAMM</name>
<dbReference type="AlphaFoldDB" id="A0A1M7DFY7"/>
<reference evidence="2 3" key="1">
    <citation type="submission" date="2016-11" db="EMBL/GenBank/DDBJ databases">
        <authorList>
            <person name="Jaros S."/>
            <person name="Januszkiewicz K."/>
            <person name="Wedrychowicz H."/>
        </authorList>
    </citation>
    <scope>NUCLEOTIDE SEQUENCE [LARGE SCALE GENOMIC DNA]</scope>
    <source>
        <strain evidence="2 3">DSM 4740</strain>
    </source>
</reference>
<dbReference type="EMBL" id="BJXU01000034">
    <property type="protein sequence ID" value="GEN23132.1"/>
    <property type="molecule type" value="Genomic_DNA"/>
</dbReference>
<keyword evidence="4" id="KW-1185">Reference proteome</keyword>